<evidence type="ECO:0000256" key="6">
    <source>
        <dbReference type="ARBA" id="ARBA00022989"/>
    </source>
</evidence>
<comment type="catalytic activity">
    <reaction evidence="11">
        <text>GTP = 3',5'-cyclic GMP + diphosphate</text>
        <dbReference type="Rhea" id="RHEA:13665"/>
        <dbReference type="ChEBI" id="CHEBI:33019"/>
        <dbReference type="ChEBI" id="CHEBI:37565"/>
        <dbReference type="ChEBI" id="CHEBI:57746"/>
        <dbReference type="EC" id="4.6.1.2"/>
    </reaction>
</comment>
<dbReference type="Gene3D" id="6.10.250.780">
    <property type="match status" value="1"/>
</dbReference>
<accession>A0A8S4A5R4</accession>
<dbReference type="PANTHER" id="PTHR11920:SF494">
    <property type="entry name" value="ATRIAL NATRIURETIC PEPTIDE RECEPTOR 2"/>
    <property type="match status" value="1"/>
</dbReference>
<dbReference type="AlphaFoldDB" id="A0A8S4A5R4"/>
<dbReference type="FunFam" id="3.30.70.1230:FF:000030">
    <property type="entry name" value="Si:ch211-215j19.12"/>
    <property type="match status" value="1"/>
</dbReference>
<keyword evidence="7" id="KW-0472">Membrane</keyword>
<feature type="non-terminal residue" evidence="15">
    <location>
        <position position="439"/>
    </location>
</feature>
<dbReference type="Gene3D" id="1.10.510.10">
    <property type="entry name" value="Transferase(Phosphotransferase) domain 1"/>
    <property type="match status" value="1"/>
</dbReference>
<dbReference type="InterPro" id="IPR011645">
    <property type="entry name" value="HNOB_dom_associated"/>
</dbReference>
<keyword evidence="16" id="KW-1185">Reference proteome</keyword>
<keyword evidence="12" id="KW-0175">Coiled coil</keyword>
<feature type="coiled-coil region" evidence="12">
    <location>
        <begin position="256"/>
        <end position="287"/>
    </location>
</feature>
<evidence type="ECO:0000313" key="16">
    <source>
        <dbReference type="Proteomes" id="UP000678393"/>
    </source>
</evidence>
<evidence type="ECO:0000256" key="11">
    <source>
        <dbReference type="RuleBase" id="RU003431"/>
    </source>
</evidence>
<organism evidence="15 16">
    <name type="scientific">Candidula unifasciata</name>
    <dbReference type="NCBI Taxonomy" id="100452"/>
    <lineage>
        <taxon>Eukaryota</taxon>
        <taxon>Metazoa</taxon>
        <taxon>Spiralia</taxon>
        <taxon>Lophotrochozoa</taxon>
        <taxon>Mollusca</taxon>
        <taxon>Gastropoda</taxon>
        <taxon>Heterobranchia</taxon>
        <taxon>Euthyneura</taxon>
        <taxon>Panpulmonata</taxon>
        <taxon>Eupulmonata</taxon>
        <taxon>Stylommatophora</taxon>
        <taxon>Helicina</taxon>
        <taxon>Helicoidea</taxon>
        <taxon>Geomitridae</taxon>
        <taxon>Candidula</taxon>
    </lineage>
</organism>
<dbReference type="Pfam" id="PF00211">
    <property type="entry name" value="Guanylate_cyc"/>
    <property type="match status" value="1"/>
</dbReference>
<evidence type="ECO:0000256" key="5">
    <source>
        <dbReference type="ARBA" id="ARBA00022741"/>
    </source>
</evidence>
<evidence type="ECO:0000256" key="2">
    <source>
        <dbReference type="ARBA" id="ARBA00012202"/>
    </source>
</evidence>
<dbReference type="GO" id="GO:0004672">
    <property type="term" value="F:protein kinase activity"/>
    <property type="evidence" value="ECO:0007669"/>
    <property type="project" value="InterPro"/>
</dbReference>
<keyword evidence="8 10" id="KW-0456">Lyase</keyword>
<evidence type="ECO:0000256" key="9">
    <source>
        <dbReference type="ARBA" id="ARBA00023293"/>
    </source>
</evidence>
<evidence type="ECO:0000256" key="8">
    <source>
        <dbReference type="ARBA" id="ARBA00023239"/>
    </source>
</evidence>
<dbReference type="SUPFAM" id="SSF55073">
    <property type="entry name" value="Nucleotide cyclase"/>
    <property type="match status" value="1"/>
</dbReference>
<dbReference type="Pfam" id="PF07701">
    <property type="entry name" value="HNOBA"/>
    <property type="match status" value="1"/>
</dbReference>
<evidence type="ECO:0000256" key="12">
    <source>
        <dbReference type="SAM" id="Coils"/>
    </source>
</evidence>
<evidence type="ECO:0000256" key="4">
    <source>
        <dbReference type="ARBA" id="ARBA00022729"/>
    </source>
</evidence>
<keyword evidence="6" id="KW-1133">Transmembrane helix</keyword>
<evidence type="ECO:0000256" key="10">
    <source>
        <dbReference type="RuleBase" id="RU000405"/>
    </source>
</evidence>
<dbReference type="InterPro" id="IPR029787">
    <property type="entry name" value="Nucleotide_cyclase"/>
</dbReference>
<evidence type="ECO:0000256" key="1">
    <source>
        <dbReference type="ARBA" id="ARBA00004479"/>
    </source>
</evidence>
<feature type="non-terminal residue" evidence="15">
    <location>
        <position position="1"/>
    </location>
</feature>
<keyword evidence="3" id="KW-0812">Transmembrane</keyword>
<dbReference type="Gene3D" id="3.30.70.1230">
    <property type="entry name" value="Nucleotide cyclase"/>
    <property type="match status" value="1"/>
</dbReference>
<feature type="domain" description="Protein kinase" evidence="13">
    <location>
        <begin position="1"/>
        <end position="245"/>
    </location>
</feature>
<dbReference type="InterPro" id="IPR001245">
    <property type="entry name" value="Ser-Thr/Tyr_kinase_cat_dom"/>
</dbReference>
<dbReference type="GO" id="GO:0001653">
    <property type="term" value="F:peptide receptor activity"/>
    <property type="evidence" value="ECO:0007669"/>
    <property type="project" value="TreeGrafter"/>
</dbReference>
<dbReference type="EC" id="4.6.1.2" evidence="2 11"/>
<dbReference type="InterPro" id="IPR011009">
    <property type="entry name" value="Kinase-like_dom_sf"/>
</dbReference>
<gene>
    <name evidence="15" type="ORF">CUNI_LOCUS21190</name>
</gene>
<dbReference type="CDD" id="cd07302">
    <property type="entry name" value="CHD"/>
    <property type="match status" value="1"/>
</dbReference>
<evidence type="ECO:0000313" key="15">
    <source>
        <dbReference type="EMBL" id="CAG5135632.1"/>
    </source>
</evidence>
<keyword evidence="9 11" id="KW-0141">cGMP biosynthesis</keyword>
<name>A0A8S4A5R4_9EUPU</name>
<comment type="similarity">
    <text evidence="10">Belongs to the adenylyl cyclase class-4/guanylyl cyclase family.</text>
</comment>
<comment type="caution">
    <text evidence="15">The sequence shown here is derived from an EMBL/GenBank/DDBJ whole genome shotgun (WGS) entry which is preliminary data.</text>
</comment>
<evidence type="ECO:0000256" key="7">
    <source>
        <dbReference type="ARBA" id="ARBA00023136"/>
    </source>
</evidence>
<dbReference type="InterPro" id="IPR000719">
    <property type="entry name" value="Prot_kinase_dom"/>
</dbReference>
<dbReference type="PROSITE" id="PS00452">
    <property type="entry name" value="GUANYLATE_CYCLASE_1"/>
    <property type="match status" value="1"/>
</dbReference>
<dbReference type="PANTHER" id="PTHR11920">
    <property type="entry name" value="GUANYLYL CYCLASE"/>
    <property type="match status" value="1"/>
</dbReference>
<dbReference type="Pfam" id="PF07714">
    <property type="entry name" value="PK_Tyr_Ser-Thr"/>
    <property type="match status" value="1"/>
</dbReference>
<comment type="subcellular location">
    <subcellularLocation>
        <location evidence="1">Membrane</location>
        <topology evidence="1">Single-pass type I membrane protein</topology>
    </subcellularLocation>
</comment>
<dbReference type="GO" id="GO:0035556">
    <property type="term" value="P:intracellular signal transduction"/>
    <property type="evidence" value="ECO:0007669"/>
    <property type="project" value="InterPro"/>
</dbReference>
<dbReference type="Gene3D" id="3.30.200.20">
    <property type="entry name" value="Phosphorylase Kinase, domain 1"/>
    <property type="match status" value="1"/>
</dbReference>
<proteinExistence type="inferred from homology"/>
<dbReference type="GO" id="GO:0004383">
    <property type="term" value="F:guanylate cyclase activity"/>
    <property type="evidence" value="ECO:0007669"/>
    <property type="project" value="UniProtKB-EC"/>
</dbReference>
<dbReference type="SUPFAM" id="SSF56112">
    <property type="entry name" value="Protein kinase-like (PK-like)"/>
    <property type="match status" value="1"/>
</dbReference>
<reference evidence="15" key="1">
    <citation type="submission" date="2021-04" db="EMBL/GenBank/DDBJ databases">
        <authorList>
            <consortium name="Molecular Ecology Group"/>
        </authorList>
    </citation>
    <scope>NUCLEOTIDE SEQUENCE</scope>
</reference>
<dbReference type="InterPro" id="IPR018297">
    <property type="entry name" value="A/G_cyclase_CS"/>
</dbReference>
<dbReference type="InterPro" id="IPR001054">
    <property type="entry name" value="A/G_cyclase"/>
</dbReference>
<dbReference type="SMART" id="SM00044">
    <property type="entry name" value="CYCc"/>
    <property type="match status" value="1"/>
</dbReference>
<evidence type="ECO:0000256" key="3">
    <source>
        <dbReference type="ARBA" id="ARBA00022692"/>
    </source>
</evidence>
<dbReference type="GO" id="GO:0005886">
    <property type="term" value="C:plasma membrane"/>
    <property type="evidence" value="ECO:0007669"/>
    <property type="project" value="TreeGrafter"/>
</dbReference>
<dbReference type="GO" id="GO:0005524">
    <property type="term" value="F:ATP binding"/>
    <property type="evidence" value="ECO:0007669"/>
    <property type="project" value="InterPro"/>
</dbReference>
<dbReference type="GO" id="GO:0007168">
    <property type="term" value="P:receptor guanylyl cyclase signaling pathway"/>
    <property type="evidence" value="ECO:0007669"/>
    <property type="project" value="TreeGrafter"/>
</dbReference>
<keyword evidence="5" id="KW-0547">Nucleotide-binding</keyword>
<dbReference type="PROSITE" id="PS50011">
    <property type="entry name" value="PROTEIN_KINASE_DOM"/>
    <property type="match status" value="1"/>
</dbReference>
<protein>
    <recommendedName>
        <fullName evidence="2 11">Guanylate cyclase</fullName>
        <ecNumber evidence="2 11">4.6.1.2</ecNumber>
    </recommendedName>
</protein>
<feature type="domain" description="Guanylate cyclase" evidence="14">
    <location>
        <begin position="326"/>
        <end position="435"/>
    </location>
</feature>
<dbReference type="EMBL" id="CAJHNH020008441">
    <property type="protein sequence ID" value="CAG5135632.1"/>
    <property type="molecule type" value="Genomic_DNA"/>
</dbReference>
<sequence>GQTVSLRCLPVKQLTLTRAVLIEFKMLREVNHANLARIMGACLEDNMKVLVTEHCVKGSLQDLIWNVNINLDTQFKFSLCTDIINGLCYLHECPIHQHGRLTSNVCLIDNRFSVKLTDFGLPTMYSSLLVDVSSQEFQHDCLWKAPEILRSAEVCVGTMEGDIYSFGIILQELVARDAPFAAESVYMSTDEIIQKVKDGGSPPFRPSMELPAAMQHFSELIQACWAEDPKCRPTCQSVKNSIRRICGSLGDSGSLMDNLMRRMEQYANNLEKMVEEKTVELREEKKKSEELLYQILPRSVADRLKSGLRVEPQVYEGVSIYFSDIVVDLLNDVYSCFDAIIEEFDVYKVETIGDAYMVVSGLPQRNGHLHAINIANMALKIVETVREFRIRHMPGEKLRIRVGLHSGPVCAGVVGLKMPRYCLFGDTVNTASRMESSGE</sequence>
<dbReference type="GO" id="GO:0004016">
    <property type="term" value="F:adenylate cyclase activity"/>
    <property type="evidence" value="ECO:0007669"/>
    <property type="project" value="TreeGrafter"/>
</dbReference>
<keyword evidence="4" id="KW-0732">Signal</keyword>
<dbReference type="OrthoDB" id="60033at2759"/>
<dbReference type="Proteomes" id="UP000678393">
    <property type="component" value="Unassembled WGS sequence"/>
</dbReference>
<dbReference type="PROSITE" id="PS50125">
    <property type="entry name" value="GUANYLATE_CYCLASE_2"/>
    <property type="match status" value="1"/>
</dbReference>
<evidence type="ECO:0000259" key="14">
    <source>
        <dbReference type="PROSITE" id="PS50125"/>
    </source>
</evidence>
<evidence type="ECO:0000259" key="13">
    <source>
        <dbReference type="PROSITE" id="PS50011"/>
    </source>
</evidence>
<dbReference type="InterPro" id="IPR050401">
    <property type="entry name" value="Cyclic_nucleotide_synthase"/>
</dbReference>